<sequence>MSFQHSSQNSGLEVDLGQAGLQHSQDVHSSLQAYNAPQLELHEKHRSYAAPPLAILASKPRRTVLFLSSALALSFILSIIAAAVGGSLAAHRQHELNEALTSYQHGTPSAPQGATFGNQTSSTQSSCPTPGRRDISSLLALSRSVNDVRRLGLPGR</sequence>
<accession>A0ABR4ASP9</accession>
<feature type="compositionally biased region" description="Polar residues" evidence="1">
    <location>
        <begin position="103"/>
        <end position="118"/>
    </location>
</feature>
<evidence type="ECO:0000256" key="2">
    <source>
        <dbReference type="SAM" id="Phobius"/>
    </source>
</evidence>
<reference evidence="3 4" key="1">
    <citation type="submission" date="2024-09" db="EMBL/GenBank/DDBJ databases">
        <title>Rethinking Asexuality: The Enigmatic Case of Functional Sexual Genes in Lepraria (Stereocaulaceae).</title>
        <authorList>
            <person name="Doellman M."/>
            <person name="Sun Y."/>
            <person name="Barcenas-Pena A."/>
            <person name="Lumbsch H.T."/>
            <person name="Grewe F."/>
        </authorList>
    </citation>
    <scope>NUCLEOTIDE SEQUENCE [LARGE SCALE GENOMIC DNA]</scope>
    <source>
        <strain evidence="3 4">Grewe 0041</strain>
    </source>
</reference>
<feature type="region of interest" description="Disordered" evidence="1">
    <location>
        <begin position="103"/>
        <end position="131"/>
    </location>
</feature>
<dbReference type="Proteomes" id="UP001590951">
    <property type="component" value="Unassembled WGS sequence"/>
</dbReference>
<organism evidence="3 4">
    <name type="scientific">Lepraria finkii</name>
    <dbReference type="NCBI Taxonomy" id="1340010"/>
    <lineage>
        <taxon>Eukaryota</taxon>
        <taxon>Fungi</taxon>
        <taxon>Dikarya</taxon>
        <taxon>Ascomycota</taxon>
        <taxon>Pezizomycotina</taxon>
        <taxon>Lecanoromycetes</taxon>
        <taxon>OSLEUM clade</taxon>
        <taxon>Lecanoromycetidae</taxon>
        <taxon>Lecanorales</taxon>
        <taxon>Lecanorineae</taxon>
        <taxon>Stereocaulaceae</taxon>
        <taxon>Lepraria</taxon>
    </lineage>
</organism>
<keyword evidence="2" id="KW-1133">Transmembrane helix</keyword>
<keyword evidence="4" id="KW-1185">Reference proteome</keyword>
<dbReference type="EMBL" id="JBHFEH010000082">
    <property type="protein sequence ID" value="KAL2048718.1"/>
    <property type="molecule type" value="Genomic_DNA"/>
</dbReference>
<protein>
    <submittedName>
        <fullName evidence="3">Uncharacterized protein</fullName>
    </submittedName>
</protein>
<proteinExistence type="predicted"/>
<evidence type="ECO:0000313" key="4">
    <source>
        <dbReference type="Proteomes" id="UP001590951"/>
    </source>
</evidence>
<evidence type="ECO:0000313" key="3">
    <source>
        <dbReference type="EMBL" id="KAL2048718.1"/>
    </source>
</evidence>
<evidence type="ECO:0000256" key="1">
    <source>
        <dbReference type="SAM" id="MobiDB-lite"/>
    </source>
</evidence>
<keyword evidence="2" id="KW-0812">Transmembrane</keyword>
<comment type="caution">
    <text evidence="3">The sequence shown here is derived from an EMBL/GenBank/DDBJ whole genome shotgun (WGS) entry which is preliminary data.</text>
</comment>
<feature type="transmembrane region" description="Helical" evidence="2">
    <location>
        <begin position="64"/>
        <end position="90"/>
    </location>
</feature>
<name>A0ABR4ASP9_9LECA</name>
<gene>
    <name evidence="3" type="ORF">ABVK25_011035</name>
</gene>
<keyword evidence="2" id="KW-0472">Membrane</keyword>